<evidence type="ECO:0000259" key="2">
    <source>
        <dbReference type="PROSITE" id="PS51464"/>
    </source>
</evidence>
<proteinExistence type="predicted"/>
<gene>
    <name evidence="3" type="ORF">GCM10023226_40450</name>
</gene>
<dbReference type="CDD" id="cd05009">
    <property type="entry name" value="SIS_GlmS_GlmD_2"/>
    <property type="match status" value="1"/>
</dbReference>
<sequence>MSSLLEQEIAEQPEVAARLLDRVRPDLAAYAGLLRSRGSRGLVTVARGSSAHAAHLGRTLVEVRLGLASGEATPSSTTAYGRTPAWDDRAVVAVSQSGASPDVVAVVTAARAAGRPTLAVTNDPASPLARAAEAVLDLGCSEERSVAATKTYTASALALALLVVALDDGRGLAEAQAVPDALAAAVTGTARLEELEEAAALLAAHDRAVVVGRGYSAATARETALKLTELTGTLAMPFTPADLLHGPVAAVGPEVPVLLLPGAGPAAAGVRDLLPELARRGAPVLQVVSGPEEPGLPTTIEVRLPAAAGVADWLEPVVGVVPGQLLAWRTAERRGVEVDHPGGLTKVTLTH</sequence>
<accession>A0ABP8WYW7</accession>
<dbReference type="InterPro" id="IPR035466">
    <property type="entry name" value="GlmS/AgaS_SIS"/>
</dbReference>
<dbReference type="CDD" id="cd05008">
    <property type="entry name" value="SIS_GlmS_GlmD_1"/>
    <property type="match status" value="1"/>
</dbReference>
<dbReference type="PROSITE" id="PS51464">
    <property type="entry name" value="SIS"/>
    <property type="match status" value="2"/>
</dbReference>
<comment type="caution">
    <text evidence="3">The sequence shown here is derived from an EMBL/GenBank/DDBJ whole genome shotgun (WGS) entry which is preliminary data.</text>
</comment>
<dbReference type="Gene3D" id="3.40.50.10490">
    <property type="entry name" value="Glucose-6-phosphate isomerase like protein, domain 1"/>
    <property type="match status" value="2"/>
</dbReference>
<organism evidence="3 4">
    <name type="scientific">Nocardioides nanhaiensis</name>
    <dbReference type="NCBI Taxonomy" id="1476871"/>
    <lineage>
        <taxon>Bacteria</taxon>
        <taxon>Bacillati</taxon>
        <taxon>Actinomycetota</taxon>
        <taxon>Actinomycetes</taxon>
        <taxon>Propionibacteriales</taxon>
        <taxon>Nocardioidaceae</taxon>
        <taxon>Nocardioides</taxon>
    </lineage>
</organism>
<name>A0ABP8WYW7_9ACTN</name>
<dbReference type="InterPro" id="IPR035490">
    <property type="entry name" value="GlmS/FrlB_SIS"/>
</dbReference>
<feature type="domain" description="SIS" evidence="2">
    <location>
        <begin position="198"/>
        <end position="341"/>
    </location>
</feature>
<evidence type="ECO:0000313" key="4">
    <source>
        <dbReference type="Proteomes" id="UP001500621"/>
    </source>
</evidence>
<evidence type="ECO:0000256" key="1">
    <source>
        <dbReference type="ARBA" id="ARBA00022737"/>
    </source>
</evidence>
<keyword evidence="1" id="KW-0677">Repeat</keyword>
<dbReference type="PANTHER" id="PTHR10937:SF8">
    <property type="entry name" value="AMINOTRANSFERASE-RELATED"/>
    <property type="match status" value="1"/>
</dbReference>
<dbReference type="Proteomes" id="UP001500621">
    <property type="component" value="Unassembled WGS sequence"/>
</dbReference>
<dbReference type="EMBL" id="BAABIM010000005">
    <property type="protein sequence ID" value="GAA4697882.1"/>
    <property type="molecule type" value="Genomic_DNA"/>
</dbReference>
<dbReference type="InterPro" id="IPR001347">
    <property type="entry name" value="SIS_dom"/>
</dbReference>
<protein>
    <submittedName>
        <fullName evidence="3">SIS domain-containing protein</fullName>
    </submittedName>
</protein>
<reference evidence="4" key="1">
    <citation type="journal article" date="2019" name="Int. J. Syst. Evol. Microbiol.">
        <title>The Global Catalogue of Microorganisms (GCM) 10K type strain sequencing project: providing services to taxonomists for standard genome sequencing and annotation.</title>
        <authorList>
            <consortium name="The Broad Institute Genomics Platform"/>
            <consortium name="The Broad Institute Genome Sequencing Center for Infectious Disease"/>
            <person name="Wu L."/>
            <person name="Ma J."/>
        </authorList>
    </citation>
    <scope>NUCLEOTIDE SEQUENCE [LARGE SCALE GENOMIC DNA]</scope>
    <source>
        <strain evidence="4">JCM 18127</strain>
    </source>
</reference>
<dbReference type="InterPro" id="IPR046348">
    <property type="entry name" value="SIS_dom_sf"/>
</dbReference>
<dbReference type="SUPFAM" id="SSF53697">
    <property type="entry name" value="SIS domain"/>
    <property type="match status" value="1"/>
</dbReference>
<dbReference type="RefSeq" id="WP_345271712.1">
    <property type="nucleotide sequence ID" value="NZ_BAABIM010000005.1"/>
</dbReference>
<dbReference type="PANTHER" id="PTHR10937">
    <property type="entry name" value="GLUCOSAMINE--FRUCTOSE-6-PHOSPHATE AMINOTRANSFERASE, ISOMERIZING"/>
    <property type="match status" value="1"/>
</dbReference>
<evidence type="ECO:0000313" key="3">
    <source>
        <dbReference type="EMBL" id="GAA4697882.1"/>
    </source>
</evidence>
<dbReference type="Pfam" id="PF01380">
    <property type="entry name" value="SIS"/>
    <property type="match status" value="2"/>
</dbReference>
<keyword evidence="4" id="KW-1185">Reference proteome</keyword>
<feature type="domain" description="SIS" evidence="2">
    <location>
        <begin position="30"/>
        <end position="172"/>
    </location>
</feature>